<feature type="domain" description="ATPase AAA-3" evidence="1">
    <location>
        <begin position="41"/>
        <end position="190"/>
    </location>
</feature>
<dbReference type="InterPro" id="IPR011703">
    <property type="entry name" value="ATPase_AAA-3"/>
</dbReference>
<dbReference type="EMBL" id="DTBE01000064">
    <property type="protein sequence ID" value="HGQ59558.1"/>
    <property type="molecule type" value="Genomic_DNA"/>
</dbReference>
<accession>A0A7C4JLS8</accession>
<gene>
    <name evidence="3" type="ORF">ENU09_02430</name>
    <name evidence="4" type="ORF">ENU20_03995</name>
</gene>
<comment type="caution">
    <text evidence="4">The sequence shown here is derived from an EMBL/GenBank/DDBJ whole genome shotgun (WGS) entry which is preliminary data.</text>
</comment>
<dbReference type="InterPro" id="IPR050764">
    <property type="entry name" value="CbbQ/NirQ/NorQ/GpvN"/>
</dbReference>
<dbReference type="GO" id="GO:0016887">
    <property type="term" value="F:ATP hydrolysis activity"/>
    <property type="evidence" value="ECO:0007669"/>
    <property type="project" value="InterPro"/>
</dbReference>
<dbReference type="SUPFAM" id="SSF52540">
    <property type="entry name" value="P-loop containing nucleoside triphosphate hydrolases"/>
    <property type="match status" value="1"/>
</dbReference>
<dbReference type="Pfam" id="PF07726">
    <property type="entry name" value="AAA_3"/>
    <property type="match status" value="1"/>
</dbReference>
<evidence type="ECO:0000313" key="4">
    <source>
        <dbReference type="EMBL" id="HGQ74220.1"/>
    </source>
</evidence>
<proteinExistence type="predicted"/>
<dbReference type="InterPro" id="IPR027417">
    <property type="entry name" value="P-loop_NTPase"/>
</dbReference>
<dbReference type="Gene3D" id="1.10.8.80">
    <property type="entry name" value="Magnesium chelatase subunit I, C-Terminal domain"/>
    <property type="match status" value="1"/>
</dbReference>
<dbReference type="PIRSF" id="PIRSF002849">
    <property type="entry name" value="AAA_ATPase_chaperone_MoxR_prd"/>
    <property type="match status" value="1"/>
</dbReference>
<dbReference type="PANTHER" id="PTHR42759">
    <property type="entry name" value="MOXR FAMILY PROTEIN"/>
    <property type="match status" value="1"/>
</dbReference>
<evidence type="ECO:0000259" key="1">
    <source>
        <dbReference type="Pfam" id="PF07726"/>
    </source>
</evidence>
<sequence length="348" mass="39325">MATLEEIKDKTSEIIREIKKAIIGYDREIEIIIATLYANGHALLEGVPGIAKTTLARALVKVFGLNEKERILIDNIPYKGFSRIQFTPDLMPSDITGSLVFNPLTKDFEPRLGPIFSYIVLADEINRATPRTQSAMLQAMQEREVTIGDKTFPLENRSLGKFFYVIATENPIEMEGTYPLPEAQLDRFMVRIIMEYPSSLEDEKEIYKLHAYKLGEPVENLDSVVTPRWVVETQNFIAKNIRVSEAMLDYIARIIRATRPDVFKGVRRFFELGASPRAGIMLIKISKALAAMRGSSVVEARDVEKAIFHVLNHRLIPNIDLVIEYGGDFGAKMKVINEGLKYVIDAVT</sequence>
<dbReference type="GO" id="GO:0005524">
    <property type="term" value="F:ATP binding"/>
    <property type="evidence" value="ECO:0007669"/>
    <property type="project" value="InterPro"/>
</dbReference>
<dbReference type="AlphaFoldDB" id="A0A7C4JLS8"/>
<feature type="domain" description="ChlI/MoxR AAA lid" evidence="2">
    <location>
        <begin position="269"/>
        <end position="317"/>
    </location>
</feature>
<organism evidence="4">
    <name type="scientific">Staphylothermus marinus</name>
    <dbReference type="NCBI Taxonomy" id="2280"/>
    <lineage>
        <taxon>Archaea</taxon>
        <taxon>Thermoproteota</taxon>
        <taxon>Thermoprotei</taxon>
        <taxon>Desulfurococcales</taxon>
        <taxon>Desulfurococcaceae</taxon>
        <taxon>Staphylothermus</taxon>
    </lineage>
</organism>
<evidence type="ECO:0000259" key="2">
    <source>
        <dbReference type="Pfam" id="PF17863"/>
    </source>
</evidence>
<protein>
    <submittedName>
        <fullName evidence="4">ATPase</fullName>
    </submittedName>
</protein>
<dbReference type="Pfam" id="PF17863">
    <property type="entry name" value="AAA_lid_2"/>
    <property type="match status" value="1"/>
</dbReference>
<name>A0A7C4JLS8_STAMA</name>
<dbReference type="InterPro" id="IPR041628">
    <property type="entry name" value="ChlI/MoxR_AAA_lid"/>
</dbReference>
<dbReference type="PANTHER" id="PTHR42759:SF1">
    <property type="entry name" value="MAGNESIUM-CHELATASE SUBUNIT CHLD"/>
    <property type="match status" value="1"/>
</dbReference>
<evidence type="ECO:0000313" key="3">
    <source>
        <dbReference type="EMBL" id="HGQ59558.1"/>
    </source>
</evidence>
<reference evidence="4" key="1">
    <citation type="journal article" date="2020" name="mSystems">
        <title>Genome- and Community-Level Interaction Insights into Carbon Utilization and Element Cycling Functions of Hydrothermarchaeota in Hydrothermal Sediment.</title>
        <authorList>
            <person name="Zhou Z."/>
            <person name="Liu Y."/>
            <person name="Xu W."/>
            <person name="Pan J."/>
            <person name="Luo Z.H."/>
            <person name="Li M."/>
        </authorList>
    </citation>
    <scope>NUCLEOTIDE SEQUENCE [LARGE SCALE GENOMIC DNA]</scope>
    <source>
        <strain evidence="3">SpSt-638</strain>
        <strain evidence="4">SpSt-648</strain>
    </source>
</reference>
<dbReference type="Gene3D" id="3.40.50.300">
    <property type="entry name" value="P-loop containing nucleotide triphosphate hydrolases"/>
    <property type="match status" value="1"/>
</dbReference>
<dbReference type="EMBL" id="DTBP01000026">
    <property type="protein sequence ID" value="HGQ74220.1"/>
    <property type="molecule type" value="Genomic_DNA"/>
</dbReference>